<feature type="active site" description="Proton donor" evidence="3">
    <location>
        <position position="79"/>
    </location>
</feature>
<dbReference type="AlphaFoldDB" id="A0A1F4UR90"/>
<accession>A0A1F4UR90</accession>
<dbReference type="SUPFAM" id="SSF53223">
    <property type="entry name" value="Aminoacid dehydrogenase-like, N-terminal domain"/>
    <property type="match status" value="1"/>
</dbReference>
<dbReference type="InterPro" id="IPR033524">
    <property type="entry name" value="Glu/Leu/Phe/Val_DH_AS"/>
</dbReference>
<evidence type="ECO:0000256" key="3">
    <source>
        <dbReference type="PIRSR" id="PIRSR000185-1"/>
    </source>
</evidence>
<feature type="non-terminal residue" evidence="8">
    <location>
        <position position="385"/>
    </location>
</feature>
<dbReference type="GO" id="GO:0006538">
    <property type="term" value="P:L-glutamate catabolic process"/>
    <property type="evidence" value="ECO:0007669"/>
    <property type="project" value="TreeGrafter"/>
</dbReference>
<keyword evidence="2 6" id="KW-0560">Oxidoreductase</keyword>
<dbReference type="InterPro" id="IPR014362">
    <property type="entry name" value="Glu_DH"/>
</dbReference>
<dbReference type="PRINTS" id="PR00082">
    <property type="entry name" value="GLFDHDRGNASE"/>
</dbReference>
<feature type="binding site" evidence="4">
    <location>
        <position position="167"/>
    </location>
    <ligand>
        <name>NAD(+)</name>
        <dbReference type="ChEBI" id="CHEBI:57540"/>
    </ligand>
</feature>
<dbReference type="EMBL" id="MEUX01000015">
    <property type="protein sequence ID" value="OGC47429.1"/>
    <property type="molecule type" value="Genomic_DNA"/>
</dbReference>
<dbReference type="Proteomes" id="UP000176444">
    <property type="component" value="Unassembled WGS sequence"/>
</dbReference>
<evidence type="ECO:0000313" key="9">
    <source>
        <dbReference type="Proteomes" id="UP000176444"/>
    </source>
</evidence>
<dbReference type="PANTHER" id="PTHR11606:SF13">
    <property type="entry name" value="GLUTAMATE DEHYDROGENASE 1, MITOCHONDRIAL"/>
    <property type="match status" value="1"/>
</dbReference>
<comment type="similarity">
    <text evidence="1 6">Belongs to the Glu/Leu/Phe/Val dehydrogenases family.</text>
</comment>
<dbReference type="Gene3D" id="3.40.50.720">
    <property type="entry name" value="NAD(P)-binding Rossmann-like Domain"/>
    <property type="match status" value="1"/>
</dbReference>
<dbReference type="SMART" id="SM00839">
    <property type="entry name" value="ELFV_dehydrog"/>
    <property type="match status" value="1"/>
</dbReference>
<dbReference type="InterPro" id="IPR006096">
    <property type="entry name" value="Glu/Leu/Phe/Val/Trp_DH_C"/>
</dbReference>
<feature type="binding site" evidence="4">
    <location>
        <position position="43"/>
    </location>
    <ligand>
        <name>substrate</name>
    </ligand>
</feature>
<evidence type="ECO:0000256" key="6">
    <source>
        <dbReference type="RuleBase" id="RU004417"/>
    </source>
</evidence>
<dbReference type="SUPFAM" id="SSF51735">
    <property type="entry name" value="NAD(P)-binding Rossmann-fold domains"/>
    <property type="match status" value="1"/>
</dbReference>
<dbReference type="InterPro" id="IPR006097">
    <property type="entry name" value="Glu/Leu/Phe/Val/Trp_DH_dimer"/>
</dbReference>
<proteinExistence type="inferred from homology"/>
<feature type="binding site" evidence="4">
    <location>
        <position position="198"/>
    </location>
    <ligand>
        <name>NAD(+)</name>
        <dbReference type="ChEBI" id="CHEBI:57540"/>
    </ligand>
</feature>
<dbReference type="InterPro" id="IPR006095">
    <property type="entry name" value="Glu/Leu/Phe/Val/Trp_DH"/>
</dbReference>
<comment type="caution">
    <text evidence="8">The sequence shown here is derived from an EMBL/GenBank/DDBJ whole genome shotgun (WGS) entry which is preliminary data.</text>
</comment>
<dbReference type="InterPro" id="IPR036291">
    <property type="entry name" value="NAD(P)-bd_dom_sf"/>
</dbReference>
<dbReference type="PROSITE" id="PS00074">
    <property type="entry name" value="GLFV_DEHYDROGENASE"/>
    <property type="match status" value="1"/>
</dbReference>
<keyword evidence="4" id="KW-0520">NAD</keyword>
<evidence type="ECO:0000256" key="2">
    <source>
        <dbReference type="ARBA" id="ARBA00023002"/>
    </source>
</evidence>
<gene>
    <name evidence="8" type="ORF">A2713_02345</name>
</gene>
<protein>
    <recommendedName>
        <fullName evidence="7">Glutamate/phenylalanine/leucine/valine/L-tryptophan dehydrogenase C-terminal domain-containing protein</fullName>
    </recommendedName>
</protein>
<feature type="domain" description="Glutamate/phenylalanine/leucine/valine/L-tryptophan dehydrogenase C-terminal" evidence="7">
    <location>
        <begin position="159"/>
        <end position="384"/>
    </location>
</feature>
<evidence type="ECO:0000313" key="8">
    <source>
        <dbReference type="EMBL" id="OGC47429.1"/>
    </source>
</evidence>
<dbReference type="Gene3D" id="3.40.50.10860">
    <property type="entry name" value="Leucine Dehydrogenase, chain A, domain 1"/>
    <property type="match status" value="1"/>
</dbReference>
<dbReference type="GO" id="GO:0004352">
    <property type="term" value="F:glutamate dehydrogenase (NAD+) activity"/>
    <property type="evidence" value="ECO:0007669"/>
    <property type="project" value="TreeGrafter"/>
</dbReference>
<organism evidence="8 9">
    <name type="scientific">candidate division WWE3 bacterium RIFCSPHIGHO2_01_FULL_35_17</name>
    <dbReference type="NCBI Taxonomy" id="1802614"/>
    <lineage>
        <taxon>Bacteria</taxon>
        <taxon>Katanobacteria</taxon>
    </lineage>
</organism>
<feature type="binding site" evidence="4">
    <location>
        <position position="326"/>
    </location>
    <ligand>
        <name>substrate</name>
    </ligand>
</feature>
<reference evidence="8 9" key="1">
    <citation type="journal article" date="2016" name="Nat. Commun.">
        <title>Thousands of microbial genomes shed light on interconnected biogeochemical processes in an aquifer system.</title>
        <authorList>
            <person name="Anantharaman K."/>
            <person name="Brown C.T."/>
            <person name="Hug L.A."/>
            <person name="Sharon I."/>
            <person name="Castelle C.J."/>
            <person name="Probst A.J."/>
            <person name="Thomas B.C."/>
            <person name="Singh A."/>
            <person name="Wilkins M.J."/>
            <person name="Karaoz U."/>
            <person name="Brodie E.L."/>
            <person name="Williams K.H."/>
            <person name="Hubbard S.S."/>
            <person name="Banfield J.F."/>
        </authorList>
    </citation>
    <scope>NUCLEOTIDE SEQUENCE [LARGE SCALE GENOMIC DNA]</scope>
</reference>
<evidence type="ECO:0000256" key="5">
    <source>
        <dbReference type="PIRSR" id="PIRSR000185-3"/>
    </source>
</evidence>
<keyword evidence="4" id="KW-0547">Nucleotide-binding</keyword>
<dbReference type="InterPro" id="IPR046346">
    <property type="entry name" value="Aminoacid_DH-like_N_sf"/>
</dbReference>
<dbReference type="PANTHER" id="PTHR11606">
    <property type="entry name" value="GLUTAMATE DEHYDROGENASE"/>
    <property type="match status" value="1"/>
</dbReference>
<evidence type="ECO:0000256" key="1">
    <source>
        <dbReference type="ARBA" id="ARBA00006382"/>
    </source>
</evidence>
<dbReference type="Pfam" id="PF00208">
    <property type="entry name" value="ELFV_dehydrog"/>
    <property type="match status" value="1"/>
</dbReference>
<evidence type="ECO:0000259" key="7">
    <source>
        <dbReference type="SMART" id="SM00839"/>
    </source>
</evidence>
<dbReference type="Pfam" id="PF02812">
    <property type="entry name" value="ELFV_dehydrog_N"/>
    <property type="match status" value="1"/>
</dbReference>
<dbReference type="GO" id="GO:0000166">
    <property type="term" value="F:nucleotide binding"/>
    <property type="evidence" value="ECO:0007669"/>
    <property type="project" value="UniProtKB-KW"/>
</dbReference>
<evidence type="ECO:0000256" key="4">
    <source>
        <dbReference type="PIRSR" id="PIRSR000185-2"/>
    </source>
</evidence>
<feature type="site" description="Important for catalysis" evidence="5">
    <location>
        <position position="118"/>
    </location>
</feature>
<feature type="binding site" evidence="4">
    <location>
        <position position="67"/>
    </location>
    <ligand>
        <name>substrate</name>
    </ligand>
</feature>
<dbReference type="PIRSF" id="PIRSF000185">
    <property type="entry name" value="Glu_DH"/>
    <property type="match status" value="1"/>
</dbReference>
<sequence>MIKEEIQITNDEFGPEYILEVYDPKLKFKGILVIDNTILGPGKGGIRITPTVNAVELWHLARAMTFKNALAQIPFGGAKAGIVLDPQTISLKRKKEIIQSFSKAIKPFVPKKYIAGPDIGTGEKEMQWFSEANGSWQAATGKPANVCVKIFGKKGEKCGLPHEFGSTGYGVALAAKQASDFIGLNIKGVAVAIAGFGNVGTFSCKYLSELGVKIIAVSDTNGTVFDKKGLDFIKLEKLKKEKKSIIAYPDGKRIGREDIYELKVDILVPAARGYVINENNFRNIKAKIIVEGSNIPIQEKYEEILHKKGVLIIPDIIANAGGVISSYAEYRGYNPKRMFETVKNKIIKNMDDILTRAKKQNLSPRKIALDLAVLKLKKAMTKKKY</sequence>
<name>A0A1F4UR90_UNCKA</name>